<dbReference type="GO" id="GO:0008239">
    <property type="term" value="F:dipeptidyl-peptidase activity"/>
    <property type="evidence" value="ECO:0007669"/>
    <property type="project" value="UniProtKB-EC"/>
</dbReference>
<dbReference type="GO" id="GO:0008236">
    <property type="term" value="F:serine-type peptidase activity"/>
    <property type="evidence" value="ECO:0007669"/>
    <property type="project" value="UniProtKB-KW"/>
</dbReference>
<evidence type="ECO:0000256" key="13">
    <source>
        <dbReference type="ARBA" id="ARBA00022801"/>
    </source>
</evidence>
<protein>
    <recommendedName>
        <fullName evidence="7">Probable dipeptidyl-aminopeptidase B</fullName>
        <ecNumber evidence="6">3.4.14.5</ecNumber>
    </recommendedName>
    <alternativeName>
        <fullName evidence="16">Dipeptidyl peptidase IV</fullName>
    </alternativeName>
</protein>
<evidence type="ECO:0000256" key="11">
    <source>
        <dbReference type="ARBA" id="ARBA00022670"/>
    </source>
</evidence>
<evidence type="ECO:0000313" key="22">
    <source>
        <dbReference type="Proteomes" id="UP000011715"/>
    </source>
</evidence>
<dbReference type="InterPro" id="IPR001375">
    <property type="entry name" value="Peptidase_S9_cat"/>
</dbReference>
<dbReference type="Pfam" id="PF00930">
    <property type="entry name" value="DPPIV_N"/>
    <property type="match status" value="1"/>
</dbReference>
<dbReference type="Proteomes" id="UP000011715">
    <property type="component" value="Unassembled WGS sequence"/>
</dbReference>
<keyword evidence="13" id="KW-0378">Hydrolase</keyword>
<reference evidence="21" key="5">
    <citation type="submission" date="2015-06" db="UniProtKB">
        <authorList>
            <consortium name="EnsemblFungi"/>
        </authorList>
    </citation>
    <scope>IDENTIFICATION</scope>
    <source>
        <strain evidence="21">ATCC 64411</strain>
    </source>
</reference>
<dbReference type="FunFam" id="3.40.50.1820:FF:000003">
    <property type="entry name" value="Dipeptidyl peptidase 4"/>
    <property type="match status" value="1"/>
</dbReference>
<evidence type="ECO:0000256" key="12">
    <source>
        <dbReference type="ARBA" id="ARBA00022729"/>
    </source>
</evidence>
<feature type="chain" id="PRO_5009385289" description="Probable dipeptidyl-aminopeptidase B" evidence="17">
    <location>
        <begin position="20"/>
        <end position="781"/>
    </location>
</feature>
<dbReference type="GO" id="GO:0005886">
    <property type="term" value="C:plasma membrane"/>
    <property type="evidence" value="ECO:0007669"/>
    <property type="project" value="TreeGrafter"/>
</dbReference>
<feature type="domain" description="Dipeptidylpeptidase IV N-terminal" evidence="19">
    <location>
        <begin position="105"/>
        <end position="464"/>
    </location>
</feature>
<keyword evidence="15" id="KW-0325">Glycoprotein</keyword>
<keyword evidence="10" id="KW-0926">Vacuole</keyword>
<evidence type="ECO:0000256" key="8">
    <source>
        <dbReference type="ARBA" id="ARBA00022438"/>
    </source>
</evidence>
<reference evidence="20" key="3">
    <citation type="submission" date="2011-03" db="EMBL/GenBank/DDBJ databases">
        <title>Annotation of Magnaporthe poae ATCC 64411.</title>
        <authorList>
            <person name="Ma L.-J."/>
            <person name="Dead R."/>
            <person name="Young S.K."/>
            <person name="Zeng Q."/>
            <person name="Gargeya S."/>
            <person name="Fitzgerald M."/>
            <person name="Haas B."/>
            <person name="Abouelleil A."/>
            <person name="Alvarado L."/>
            <person name="Arachchi H.M."/>
            <person name="Berlin A."/>
            <person name="Brown A."/>
            <person name="Chapman S.B."/>
            <person name="Chen Z."/>
            <person name="Dunbar C."/>
            <person name="Freedman E."/>
            <person name="Gearin G."/>
            <person name="Gellesch M."/>
            <person name="Goldberg J."/>
            <person name="Griggs A."/>
            <person name="Gujja S."/>
            <person name="Heiman D."/>
            <person name="Howarth C."/>
            <person name="Larson L."/>
            <person name="Lui A."/>
            <person name="MacDonald P.J.P."/>
            <person name="Mehta T."/>
            <person name="Montmayeur A."/>
            <person name="Murphy C."/>
            <person name="Neiman D."/>
            <person name="Pearson M."/>
            <person name="Priest M."/>
            <person name="Roberts A."/>
            <person name="Saif S."/>
            <person name="Shea T."/>
            <person name="Shenoy N."/>
            <person name="Sisk P."/>
            <person name="Stolte C."/>
            <person name="Sykes S."/>
            <person name="Yandava C."/>
            <person name="Wortman J."/>
            <person name="Nusbaum C."/>
            <person name="Birren B."/>
        </authorList>
    </citation>
    <scope>NUCLEOTIDE SEQUENCE</scope>
    <source>
        <strain evidence="20">ATCC 64411</strain>
    </source>
</reference>
<evidence type="ECO:0000313" key="20">
    <source>
        <dbReference type="EMBL" id="KLU83915.1"/>
    </source>
</evidence>
<accession>A0A0C4DSS5</accession>
<comment type="subcellular location">
    <subcellularLocation>
        <location evidence="4">Secreted</location>
    </subcellularLocation>
    <subcellularLocation>
        <location evidence="3">Vacuole membrane</location>
        <topology evidence="3">Single-pass type II membrane protein</topology>
    </subcellularLocation>
</comment>
<organism evidence="21 22">
    <name type="scientific">Magnaporthiopsis poae (strain ATCC 64411 / 73-15)</name>
    <name type="common">Kentucky bluegrass fungus</name>
    <name type="synonym">Magnaporthe poae</name>
    <dbReference type="NCBI Taxonomy" id="644358"/>
    <lineage>
        <taxon>Eukaryota</taxon>
        <taxon>Fungi</taxon>
        <taxon>Dikarya</taxon>
        <taxon>Ascomycota</taxon>
        <taxon>Pezizomycotina</taxon>
        <taxon>Sordariomycetes</taxon>
        <taxon>Sordariomycetidae</taxon>
        <taxon>Magnaporthales</taxon>
        <taxon>Magnaporthaceae</taxon>
        <taxon>Magnaporthiopsis</taxon>
    </lineage>
</organism>
<keyword evidence="11" id="KW-0645">Protease</keyword>
<dbReference type="OMA" id="YTSTEHH"/>
<dbReference type="EMBL" id="ADBL01000719">
    <property type="status" value="NOT_ANNOTATED_CDS"/>
    <property type="molecule type" value="Genomic_DNA"/>
</dbReference>
<evidence type="ECO:0000256" key="2">
    <source>
        <dbReference type="ARBA" id="ARBA00002218"/>
    </source>
</evidence>
<dbReference type="eggNOG" id="KOG2100">
    <property type="taxonomic scope" value="Eukaryota"/>
</dbReference>
<dbReference type="Gene3D" id="3.40.50.1820">
    <property type="entry name" value="alpha/beta hydrolase"/>
    <property type="match status" value="1"/>
</dbReference>
<evidence type="ECO:0000256" key="14">
    <source>
        <dbReference type="ARBA" id="ARBA00022825"/>
    </source>
</evidence>
<dbReference type="InterPro" id="IPR050278">
    <property type="entry name" value="Serine_Prot_S9B/DPPIV"/>
</dbReference>
<dbReference type="EC" id="3.4.14.5" evidence="6"/>
<dbReference type="STRING" id="644358.A0A0C4DSS5"/>
<keyword evidence="22" id="KW-1185">Reference proteome</keyword>
<evidence type="ECO:0000256" key="5">
    <source>
        <dbReference type="ARBA" id="ARBA00006150"/>
    </source>
</evidence>
<reference evidence="20" key="1">
    <citation type="submission" date="2010-05" db="EMBL/GenBank/DDBJ databases">
        <title>The Genome Sequence of Magnaporthe poae strain ATCC 64411.</title>
        <authorList>
            <consortium name="The Broad Institute Genome Sequencing Platform"/>
            <consortium name="Broad Institute Genome Sequencing Center for Infectious Disease"/>
            <person name="Ma L.-J."/>
            <person name="Dead R."/>
            <person name="Young S."/>
            <person name="Zeng Q."/>
            <person name="Koehrsen M."/>
            <person name="Alvarado L."/>
            <person name="Berlin A."/>
            <person name="Chapman S.B."/>
            <person name="Chen Z."/>
            <person name="Freedman E."/>
            <person name="Gellesch M."/>
            <person name="Goldberg J."/>
            <person name="Griggs A."/>
            <person name="Gujja S."/>
            <person name="Heilman E.R."/>
            <person name="Heiman D."/>
            <person name="Hepburn T."/>
            <person name="Howarth C."/>
            <person name="Jen D."/>
            <person name="Larson L."/>
            <person name="Mehta T."/>
            <person name="Neiman D."/>
            <person name="Pearson M."/>
            <person name="Roberts A."/>
            <person name="Saif S."/>
            <person name="Shea T."/>
            <person name="Shenoy N."/>
            <person name="Sisk P."/>
            <person name="Stolte C."/>
            <person name="Sykes S."/>
            <person name="Walk T."/>
            <person name="White J."/>
            <person name="Yandava C."/>
            <person name="Haas B."/>
            <person name="Nusbaum C."/>
            <person name="Birren B."/>
        </authorList>
    </citation>
    <scope>NUCLEOTIDE SEQUENCE</scope>
    <source>
        <strain evidence="20">ATCC 64411</strain>
    </source>
</reference>
<comment type="catalytic activity">
    <reaction evidence="1">
        <text>Release of an N-terminal dipeptide, Xaa-Yaa-|-Zaa-, from a polypeptide, preferentially when Yaa is Pro, provided Zaa is neither Pro nor hydroxyproline.</text>
        <dbReference type="EC" id="3.4.14.5"/>
    </reaction>
</comment>
<dbReference type="GO" id="GO:0004177">
    <property type="term" value="F:aminopeptidase activity"/>
    <property type="evidence" value="ECO:0007669"/>
    <property type="project" value="UniProtKB-KW"/>
</dbReference>
<gene>
    <name evidence="20" type="ORF">MAPG_02964</name>
</gene>
<comment type="function">
    <text evidence="2">Type IV dipeptidyl-peptidase which removes N-terminal dipeptides sequentially from polypeptides having unsubstituted N-termini provided that the penultimate residue is proline.</text>
</comment>
<evidence type="ECO:0000259" key="19">
    <source>
        <dbReference type="Pfam" id="PF00930"/>
    </source>
</evidence>
<evidence type="ECO:0000256" key="3">
    <source>
        <dbReference type="ARBA" id="ARBA00004576"/>
    </source>
</evidence>
<dbReference type="GO" id="GO:0005774">
    <property type="term" value="C:vacuolar membrane"/>
    <property type="evidence" value="ECO:0007669"/>
    <property type="project" value="UniProtKB-SubCell"/>
</dbReference>
<dbReference type="Gene3D" id="2.140.10.30">
    <property type="entry name" value="Dipeptidylpeptidase IV, N-terminal domain"/>
    <property type="match status" value="1"/>
</dbReference>
<evidence type="ECO:0000256" key="4">
    <source>
        <dbReference type="ARBA" id="ARBA00004613"/>
    </source>
</evidence>
<dbReference type="PANTHER" id="PTHR11731">
    <property type="entry name" value="PROTEASE FAMILY S9B,C DIPEPTIDYL-PEPTIDASE IV-RELATED"/>
    <property type="match status" value="1"/>
</dbReference>
<evidence type="ECO:0000256" key="7">
    <source>
        <dbReference type="ARBA" id="ARBA00014118"/>
    </source>
</evidence>
<feature type="domain" description="Peptidase S9 prolyl oligopeptidase catalytic" evidence="18">
    <location>
        <begin position="549"/>
        <end position="746"/>
    </location>
</feature>
<proteinExistence type="inferred from homology"/>
<evidence type="ECO:0000256" key="10">
    <source>
        <dbReference type="ARBA" id="ARBA00022554"/>
    </source>
</evidence>
<dbReference type="PANTHER" id="PTHR11731:SF162">
    <property type="entry name" value="DIPEPTIDYL PEPTIDASE 4-RELATED"/>
    <property type="match status" value="1"/>
</dbReference>
<evidence type="ECO:0000259" key="18">
    <source>
        <dbReference type="Pfam" id="PF00326"/>
    </source>
</evidence>
<comment type="similarity">
    <text evidence="5">Belongs to the peptidase S9B family.</text>
</comment>
<name>A0A0C4DSS5_MAGP6</name>
<keyword evidence="8" id="KW-0031">Aminopeptidase</keyword>
<reference evidence="21" key="4">
    <citation type="journal article" date="2015" name="G3 (Bethesda)">
        <title>Genome sequences of three phytopathogenic species of the Magnaporthaceae family of fungi.</title>
        <authorList>
            <person name="Okagaki L.H."/>
            <person name="Nunes C.C."/>
            <person name="Sailsbery J."/>
            <person name="Clay B."/>
            <person name="Brown D."/>
            <person name="John T."/>
            <person name="Oh Y."/>
            <person name="Young N."/>
            <person name="Fitzgerald M."/>
            <person name="Haas B.J."/>
            <person name="Zeng Q."/>
            <person name="Young S."/>
            <person name="Adiconis X."/>
            <person name="Fan L."/>
            <person name="Levin J.Z."/>
            <person name="Mitchell T.K."/>
            <person name="Okubara P.A."/>
            <person name="Farman M.L."/>
            <person name="Kohn L.M."/>
            <person name="Birren B."/>
            <person name="Ma L.-J."/>
            <person name="Dean R.A."/>
        </authorList>
    </citation>
    <scope>NUCLEOTIDE SEQUENCE</scope>
    <source>
        <strain evidence="21">ATCC 64411 / 73-15</strain>
    </source>
</reference>
<keyword evidence="14" id="KW-0720">Serine protease</keyword>
<evidence type="ECO:0000256" key="1">
    <source>
        <dbReference type="ARBA" id="ARBA00001257"/>
    </source>
</evidence>
<sequence length="781" mass="87060">MRSLASSLLVAALALSAAAIDPPRQPHQPLGNGDQILTYNDTVLSPKFGASSRGVQWIATGGSDGQYITRASAGLVFENIATGSNETFVAASLFPPNMYEYWVRQDLKKVLFSADYTKVYRHSYTANYFVLDVASGQLSPVVPDQAGDIQYAELAPSGDAIAFVRGNNLFLNKNGTISQITKDGGPDLFHGVPDWVYEEEIYGDRKSLWFSPDGEYIAFLSIDETGVKSYRVQYFMDGKKYAPEYPRELELRYPKAGTTNPKVAFSLLAVGDEARTPITVDAFAADDLIIGEVAWLTDKHSSVLYRAYNRVQDKEKLVVVDVPGFSQKVVRERDGSDGWLELQHAISYVGPLPGSDSQSYYVDLSDESGWNHLYLCPTKGGEARALTSGEWEVRGILKVDTDRQLIYYTSTQRHSTESHLYSVSYVTGEKKALVDDTVPAYWSASFSSGGSYYIQTYSGPDVPYQELYSVNSTKPLRVITDNRALWDRLQQYKLPNVTYFELENPSGGYSLNVMQRLPPNFDPAKKYPAIFIPYGGPNAQEVHKRYSSVNWKAYVASDPELEYITYTVDNRGTGFKGRAFRSTVAKRLGTLEAEDQVFAARAIGERFSYVDADHIAYFGHSYGGFLGAKIVELDSGVYTASLMGAPVTDWRFYDSMYTERYMKTPQTNGAGYNSTAVRNTAGFANIKGGSWIFHGTGDDNVHYQNTAALVDLLVGARVPPTKLHFQAHTDSDHSIVYNSAGVFMYKTIIEALYQEKNRKGDPLRHQWSRRKSGQEARFIFS</sequence>
<dbReference type="Pfam" id="PF00326">
    <property type="entry name" value="Peptidase_S9"/>
    <property type="match status" value="1"/>
</dbReference>
<reference evidence="22" key="2">
    <citation type="submission" date="2010-05" db="EMBL/GenBank/DDBJ databases">
        <title>The genome sequence of Magnaporthe poae strain ATCC 64411.</title>
        <authorList>
            <person name="Ma L.-J."/>
            <person name="Dead R."/>
            <person name="Young S."/>
            <person name="Zeng Q."/>
            <person name="Koehrsen M."/>
            <person name="Alvarado L."/>
            <person name="Berlin A."/>
            <person name="Chapman S.B."/>
            <person name="Chen Z."/>
            <person name="Freedman E."/>
            <person name="Gellesch M."/>
            <person name="Goldberg J."/>
            <person name="Griggs A."/>
            <person name="Gujja S."/>
            <person name="Heilman E.R."/>
            <person name="Heiman D."/>
            <person name="Hepburn T."/>
            <person name="Howarth C."/>
            <person name="Jen D."/>
            <person name="Larson L."/>
            <person name="Mehta T."/>
            <person name="Neiman D."/>
            <person name="Pearson M."/>
            <person name="Roberts A."/>
            <person name="Saif S."/>
            <person name="Shea T."/>
            <person name="Shenoy N."/>
            <person name="Sisk P."/>
            <person name="Stolte C."/>
            <person name="Sykes S."/>
            <person name="Walk T."/>
            <person name="White J."/>
            <person name="Yandava C."/>
            <person name="Haas B."/>
            <person name="Nusbaum C."/>
            <person name="Birren B."/>
        </authorList>
    </citation>
    <scope>NUCLEOTIDE SEQUENCE [LARGE SCALE GENOMIC DNA]</scope>
    <source>
        <strain evidence="22">ATCC 64411 / 73-15</strain>
    </source>
</reference>
<evidence type="ECO:0000313" key="21">
    <source>
        <dbReference type="EnsemblFungi" id="MAPG_02964T0"/>
    </source>
</evidence>
<dbReference type="GO" id="GO:0005576">
    <property type="term" value="C:extracellular region"/>
    <property type="evidence" value="ECO:0007669"/>
    <property type="project" value="UniProtKB-SubCell"/>
</dbReference>
<dbReference type="AlphaFoldDB" id="A0A0C4DSS5"/>
<dbReference type="InterPro" id="IPR029058">
    <property type="entry name" value="AB_hydrolase_fold"/>
</dbReference>
<dbReference type="OrthoDB" id="16520at2759"/>
<dbReference type="InterPro" id="IPR002469">
    <property type="entry name" value="Peptidase_S9B_N"/>
</dbReference>
<dbReference type="VEuPathDB" id="FungiDB:MAPG_02964"/>
<dbReference type="SUPFAM" id="SSF82171">
    <property type="entry name" value="DPP6 N-terminal domain-like"/>
    <property type="match status" value="1"/>
</dbReference>
<evidence type="ECO:0000256" key="6">
    <source>
        <dbReference type="ARBA" id="ARBA00012062"/>
    </source>
</evidence>
<evidence type="ECO:0000256" key="17">
    <source>
        <dbReference type="SAM" id="SignalP"/>
    </source>
</evidence>
<dbReference type="SUPFAM" id="SSF53474">
    <property type="entry name" value="alpha/beta-Hydrolases"/>
    <property type="match status" value="1"/>
</dbReference>
<dbReference type="EnsemblFungi" id="MAPG_02964T0">
    <property type="protein sequence ID" value="MAPG_02964T0"/>
    <property type="gene ID" value="MAPG_02964"/>
</dbReference>
<dbReference type="EMBL" id="GL876967">
    <property type="protein sequence ID" value="KLU83915.1"/>
    <property type="molecule type" value="Genomic_DNA"/>
</dbReference>
<keyword evidence="9" id="KW-0964">Secreted</keyword>
<evidence type="ECO:0000256" key="9">
    <source>
        <dbReference type="ARBA" id="ARBA00022525"/>
    </source>
</evidence>
<dbReference type="GO" id="GO:0006508">
    <property type="term" value="P:proteolysis"/>
    <property type="evidence" value="ECO:0007669"/>
    <property type="project" value="UniProtKB-KW"/>
</dbReference>
<evidence type="ECO:0000256" key="15">
    <source>
        <dbReference type="ARBA" id="ARBA00023180"/>
    </source>
</evidence>
<keyword evidence="12 17" id="KW-0732">Signal</keyword>
<feature type="signal peptide" evidence="17">
    <location>
        <begin position="1"/>
        <end position="19"/>
    </location>
</feature>
<evidence type="ECO:0000256" key="16">
    <source>
        <dbReference type="ARBA" id="ARBA00030567"/>
    </source>
</evidence>